<dbReference type="Pfam" id="PF01512">
    <property type="entry name" value="Complex1_51K"/>
    <property type="match status" value="1"/>
</dbReference>
<keyword evidence="1" id="KW-0004">4Fe-4S</keyword>
<dbReference type="GO" id="GO:0016020">
    <property type="term" value="C:membrane"/>
    <property type="evidence" value="ECO:0007669"/>
    <property type="project" value="InterPro"/>
</dbReference>
<feature type="domain" description="4Fe-4S ferredoxin-type" evidence="5">
    <location>
        <begin position="265"/>
        <end position="295"/>
    </location>
</feature>
<evidence type="ECO:0000256" key="1">
    <source>
        <dbReference type="ARBA" id="ARBA00022485"/>
    </source>
</evidence>
<evidence type="ECO:0000313" key="6">
    <source>
        <dbReference type="EMBL" id="VGO15299.1"/>
    </source>
</evidence>
<dbReference type="GO" id="GO:0009055">
    <property type="term" value="F:electron transfer activity"/>
    <property type="evidence" value="ECO:0007669"/>
    <property type="project" value="InterPro"/>
</dbReference>
<feature type="domain" description="4Fe-4S ferredoxin-type" evidence="5">
    <location>
        <begin position="306"/>
        <end position="335"/>
    </location>
</feature>
<dbReference type="SUPFAM" id="SSF46548">
    <property type="entry name" value="alpha-helical ferredoxin"/>
    <property type="match status" value="1"/>
</dbReference>
<dbReference type="InterPro" id="IPR017896">
    <property type="entry name" value="4Fe4S_Fe-S-bd"/>
</dbReference>
<dbReference type="Proteomes" id="UP000366872">
    <property type="component" value="Unassembled WGS sequence"/>
</dbReference>
<evidence type="ECO:0000256" key="2">
    <source>
        <dbReference type="ARBA" id="ARBA00022723"/>
    </source>
</evidence>
<dbReference type="Gene3D" id="3.30.70.20">
    <property type="match status" value="1"/>
</dbReference>
<dbReference type="GO" id="GO:0046872">
    <property type="term" value="F:metal ion binding"/>
    <property type="evidence" value="ECO:0007669"/>
    <property type="project" value="UniProtKB-KW"/>
</dbReference>
<dbReference type="Gene3D" id="3.40.50.11540">
    <property type="entry name" value="NADH-ubiquinone oxidoreductase 51kDa subunit"/>
    <property type="match status" value="1"/>
</dbReference>
<reference evidence="6 7" key="1">
    <citation type="submission" date="2019-04" db="EMBL/GenBank/DDBJ databases">
        <authorList>
            <person name="Van Vliet M D."/>
        </authorList>
    </citation>
    <scope>NUCLEOTIDE SEQUENCE [LARGE SCALE GENOMIC DNA]</scope>
    <source>
        <strain evidence="6 7">F1</strain>
    </source>
</reference>
<proteinExistence type="predicted"/>
<keyword evidence="4" id="KW-0411">Iron-sulfur</keyword>
<dbReference type="PANTHER" id="PTHR43034:SF2">
    <property type="entry name" value="ION-TRANSLOCATING OXIDOREDUCTASE COMPLEX SUBUNIT C"/>
    <property type="match status" value="1"/>
</dbReference>
<accession>A0A6C2U624</accession>
<dbReference type="GO" id="GO:0051539">
    <property type="term" value="F:4 iron, 4 sulfur cluster binding"/>
    <property type="evidence" value="ECO:0007669"/>
    <property type="project" value="UniProtKB-KW"/>
</dbReference>
<dbReference type="PANTHER" id="PTHR43034">
    <property type="entry name" value="ION-TRANSLOCATING OXIDOREDUCTASE COMPLEX SUBUNIT C"/>
    <property type="match status" value="1"/>
</dbReference>
<dbReference type="PROSITE" id="PS00198">
    <property type="entry name" value="4FE4S_FER_1"/>
    <property type="match status" value="1"/>
</dbReference>
<dbReference type="InterPro" id="IPR037225">
    <property type="entry name" value="Nuo51_FMN-bd_sf"/>
</dbReference>
<evidence type="ECO:0000313" key="7">
    <source>
        <dbReference type="Proteomes" id="UP000366872"/>
    </source>
</evidence>
<evidence type="ECO:0000256" key="3">
    <source>
        <dbReference type="ARBA" id="ARBA00023004"/>
    </source>
</evidence>
<dbReference type="Pfam" id="PF12838">
    <property type="entry name" value="Fer4_7"/>
    <property type="match status" value="1"/>
</dbReference>
<evidence type="ECO:0000259" key="5">
    <source>
        <dbReference type="PROSITE" id="PS51379"/>
    </source>
</evidence>
<dbReference type="AlphaFoldDB" id="A0A6C2U624"/>
<dbReference type="SUPFAM" id="SSF142019">
    <property type="entry name" value="Nqo1 FMN-binding domain-like"/>
    <property type="match status" value="1"/>
</dbReference>
<organism evidence="6 7">
    <name type="scientific">Pontiella desulfatans</name>
    <dbReference type="NCBI Taxonomy" id="2750659"/>
    <lineage>
        <taxon>Bacteria</taxon>
        <taxon>Pseudomonadati</taxon>
        <taxon>Kiritimatiellota</taxon>
        <taxon>Kiritimatiellia</taxon>
        <taxon>Kiritimatiellales</taxon>
        <taxon>Pontiellaceae</taxon>
        <taxon>Pontiella</taxon>
    </lineage>
</organism>
<dbReference type="InterPro" id="IPR017900">
    <property type="entry name" value="4Fe4S_Fe_S_CS"/>
</dbReference>
<dbReference type="InterPro" id="IPR010208">
    <property type="entry name" value="Ion_transpt_RnfC/RsxC"/>
</dbReference>
<dbReference type="PROSITE" id="PS51379">
    <property type="entry name" value="4FE4S_FER_2"/>
    <property type="match status" value="2"/>
</dbReference>
<dbReference type="InterPro" id="IPR011538">
    <property type="entry name" value="Nuo51_FMN-bd"/>
</dbReference>
<keyword evidence="2" id="KW-0479">Metal-binding</keyword>
<protein>
    <submittedName>
        <fullName evidence="6">Electron transport complex subunit RnfC</fullName>
    </submittedName>
</protein>
<dbReference type="EMBL" id="CAAHFG010000002">
    <property type="protein sequence ID" value="VGO15299.1"/>
    <property type="molecule type" value="Genomic_DNA"/>
</dbReference>
<name>A0A6C2U624_PONDE</name>
<keyword evidence="3" id="KW-0408">Iron</keyword>
<keyword evidence="7" id="KW-1185">Reference proteome</keyword>
<dbReference type="RefSeq" id="WP_136080877.1">
    <property type="nucleotide sequence ID" value="NZ_CAAHFG010000002.1"/>
</dbReference>
<sequence>MPRPIKIDWANLADPHSLERPFPGPERIFPGMDEIDPETFPEFLDEIGLIGMGGGGFQTSKKVRASMGAHTLVINGVECEPGITIDQSILLHDSLWVSAGANACAKAIGAKRIVLAVKRDDPLVAEIRKRNAEYDIVLFSGRYPAGAERLILEKLTGNMPPPDVRPFQLGYLVLNVVSLRAIGRALIDGIPVVERPLTLAMPSTGFYKNIIVPVGQTVQEVLAAYHLPYDPSLHLLVDSGLMMGREVEPNDPVEKTTLSLLVIQREKAWKEERPCIRCGACNTACPLGLHPFSLTERIRTRKTTSTAFKAQMAECFLCGVCSAACPSDIPLVHLLKEGKQCR</sequence>
<evidence type="ECO:0000256" key="4">
    <source>
        <dbReference type="ARBA" id="ARBA00023014"/>
    </source>
</evidence>
<gene>
    <name evidence="6" type="primary">rnfC_3</name>
    <name evidence="6" type="ORF">PDESU_03881</name>
</gene>